<dbReference type="SUPFAM" id="SSF48452">
    <property type="entry name" value="TPR-like"/>
    <property type="match status" value="1"/>
</dbReference>
<feature type="domain" description="Tetratrico peptide repeat group 5" evidence="2">
    <location>
        <begin position="69"/>
        <end position="187"/>
    </location>
</feature>
<proteinExistence type="predicted"/>
<gene>
    <name evidence="3" type="ORF">VK70_06595</name>
</gene>
<evidence type="ECO:0000313" key="3">
    <source>
        <dbReference type="EMBL" id="AKG34280.1"/>
    </source>
</evidence>
<name>A0A0F7CI37_PAEDU</name>
<sequence length="191" mass="21606">MRSTLEDAVRLREEGRAEAAKDKLLLLLQQYESSMSAGHNRFIRQATSEAEPEAKSTSSGQDPFYAELLYQIAWTHDVMGLESAAVPFYEQSLSAGLAKKWRPGALLGLGSTYRTLGQYEQSENVLRRAIEDYPQHREFQVFYAMTLYNLRQNDKAMGVLLHLLADTSGDPGISEYARAISFYADKLDQVW</sequence>
<dbReference type="RefSeq" id="WP_025697328.1">
    <property type="nucleotide sequence ID" value="NZ_ASQQ01000503.1"/>
</dbReference>
<accession>A0A0F7CI37</accession>
<reference evidence="3 4" key="1">
    <citation type="submission" date="2015-03" db="EMBL/GenBank/DDBJ databases">
        <authorList>
            <person name="Abdul Halim M."/>
        </authorList>
    </citation>
    <scope>NUCLEOTIDE SEQUENCE [LARGE SCALE GENOMIC DNA]</scope>
    <source>
        <strain evidence="3 4">ATCC 35681</strain>
    </source>
</reference>
<protein>
    <recommendedName>
        <fullName evidence="2">Tetratrico peptide repeat group 5 domain-containing protein</fullName>
    </recommendedName>
</protein>
<dbReference type="HOGENOM" id="CLU_116756_1_0_9"/>
<evidence type="ECO:0000313" key="4">
    <source>
        <dbReference type="Proteomes" id="UP000034189"/>
    </source>
</evidence>
<dbReference type="PATRIC" id="fig|1333534.5.peg.1443"/>
<dbReference type="SMR" id="A0A0F7CI37"/>
<dbReference type="InterPro" id="IPR019734">
    <property type="entry name" value="TPR_rpt"/>
</dbReference>
<dbReference type="Pfam" id="PF12688">
    <property type="entry name" value="TPR_5"/>
    <property type="match status" value="1"/>
</dbReference>
<feature type="repeat" description="TPR" evidence="1">
    <location>
        <begin position="103"/>
        <end position="136"/>
    </location>
</feature>
<dbReference type="PROSITE" id="PS50005">
    <property type="entry name" value="TPR"/>
    <property type="match status" value="1"/>
</dbReference>
<dbReference type="InterPro" id="IPR011990">
    <property type="entry name" value="TPR-like_helical_dom_sf"/>
</dbReference>
<keyword evidence="1" id="KW-0802">TPR repeat</keyword>
<evidence type="ECO:0000259" key="2">
    <source>
        <dbReference type="Pfam" id="PF12688"/>
    </source>
</evidence>
<reference evidence="3 4" key="2">
    <citation type="journal article" date="2016" name="Genome Announc.">
        <title>Genome Sequence of a Gram-Positive Diazotroph, Paenibacillus durus Type Strain ATCC 35681.</title>
        <authorList>
            <person name="Halim M.A."/>
            <person name="Rahman A.Y."/>
            <person name="Sim K.S."/>
            <person name="Yam H.C."/>
            <person name="Rahim A.A."/>
            <person name="Ghazali A.H."/>
            <person name="Najimudin N."/>
        </authorList>
    </citation>
    <scope>NUCLEOTIDE SEQUENCE [LARGE SCALE GENOMIC DNA]</scope>
    <source>
        <strain evidence="3 4">ATCC 35681</strain>
    </source>
</reference>
<dbReference type="AlphaFoldDB" id="A0A0F7CI37"/>
<evidence type="ECO:0000256" key="1">
    <source>
        <dbReference type="PROSITE-ProRule" id="PRU00339"/>
    </source>
</evidence>
<dbReference type="InterPro" id="IPR041656">
    <property type="entry name" value="TPR_5"/>
</dbReference>
<dbReference type="Gene3D" id="1.25.40.10">
    <property type="entry name" value="Tetratricopeptide repeat domain"/>
    <property type="match status" value="1"/>
</dbReference>
<dbReference type="EMBL" id="CP011114">
    <property type="protein sequence ID" value="AKG34280.1"/>
    <property type="molecule type" value="Genomic_DNA"/>
</dbReference>
<dbReference type="Proteomes" id="UP000034189">
    <property type="component" value="Chromosome"/>
</dbReference>
<organism evidence="3 4">
    <name type="scientific">Paenibacillus durus ATCC 35681</name>
    <dbReference type="NCBI Taxonomy" id="1333534"/>
    <lineage>
        <taxon>Bacteria</taxon>
        <taxon>Bacillati</taxon>
        <taxon>Bacillota</taxon>
        <taxon>Bacilli</taxon>
        <taxon>Bacillales</taxon>
        <taxon>Paenibacillaceae</taxon>
        <taxon>Paenibacillus</taxon>
    </lineage>
</organism>